<evidence type="ECO:0000259" key="9">
    <source>
        <dbReference type="PROSITE" id="PS50835"/>
    </source>
</evidence>
<dbReference type="InterPro" id="IPR035976">
    <property type="entry name" value="Sushi/SCR/CCP_sf"/>
</dbReference>
<dbReference type="PROSITE" id="PS50279">
    <property type="entry name" value="BPTI_KUNITZ_2"/>
    <property type="match status" value="1"/>
</dbReference>
<dbReference type="Pfam" id="PF00084">
    <property type="entry name" value="Sushi"/>
    <property type="match status" value="8"/>
</dbReference>
<dbReference type="RefSeq" id="XP_022108954.1">
    <property type="nucleotide sequence ID" value="XM_022253262.1"/>
</dbReference>
<dbReference type="Pfam" id="PF07648">
    <property type="entry name" value="Kazal_2"/>
    <property type="match status" value="1"/>
</dbReference>
<dbReference type="CDD" id="cd00104">
    <property type="entry name" value="KAZAL_FS"/>
    <property type="match status" value="1"/>
</dbReference>
<evidence type="ECO:0000256" key="5">
    <source>
        <dbReference type="PROSITE-ProRule" id="PRU00302"/>
    </source>
</evidence>
<evidence type="ECO:0000313" key="12">
    <source>
        <dbReference type="Proteomes" id="UP000694845"/>
    </source>
</evidence>
<feature type="domain" description="Sushi" evidence="10">
    <location>
        <begin position="1020"/>
        <end position="1083"/>
    </location>
</feature>
<dbReference type="SUPFAM" id="SSF100895">
    <property type="entry name" value="Kazal-type serine protease inhibitors"/>
    <property type="match status" value="1"/>
</dbReference>
<dbReference type="KEGG" id="aplc:110989116"/>
<keyword evidence="12" id="KW-1185">Reference proteome</keyword>
<dbReference type="OMA" id="GEVCQPC"/>
<evidence type="ECO:0000313" key="13">
    <source>
        <dbReference type="RefSeq" id="XP_022108954.1"/>
    </source>
</evidence>
<dbReference type="PROSITE" id="PS51465">
    <property type="entry name" value="KAZAL_2"/>
    <property type="match status" value="1"/>
</dbReference>
<comment type="caution">
    <text evidence="5">Lacks conserved residue(s) required for the propagation of feature annotation.</text>
</comment>
<feature type="domain" description="Ig-like" evidence="9">
    <location>
        <begin position="475"/>
        <end position="565"/>
    </location>
</feature>
<evidence type="ECO:0000259" key="7">
    <source>
        <dbReference type="PROSITE" id="PS50189"/>
    </source>
</evidence>
<dbReference type="InterPro" id="IPR008993">
    <property type="entry name" value="TIMP-like_OB-fold"/>
</dbReference>
<dbReference type="InterPro" id="IPR000436">
    <property type="entry name" value="Sushi_SCR_CCP_dom"/>
</dbReference>
<evidence type="ECO:0000256" key="2">
    <source>
        <dbReference type="ARBA" id="ARBA00022729"/>
    </source>
</evidence>
<dbReference type="Pfam" id="PF00014">
    <property type="entry name" value="Kunitz_BPTI"/>
    <property type="match status" value="1"/>
</dbReference>
<dbReference type="Gene3D" id="2.60.40.10">
    <property type="entry name" value="Immunoglobulins"/>
    <property type="match status" value="1"/>
</dbReference>
<feature type="disulfide bond" evidence="5">
    <location>
        <begin position="136"/>
        <end position="163"/>
    </location>
</feature>
<dbReference type="PROSITE" id="PS50189">
    <property type="entry name" value="NTR"/>
    <property type="match status" value="1"/>
</dbReference>
<evidence type="ECO:0000256" key="1">
    <source>
        <dbReference type="ARBA" id="ARBA00005743"/>
    </source>
</evidence>
<feature type="disulfide bond" evidence="5">
    <location>
        <begin position="990"/>
        <end position="1017"/>
    </location>
</feature>
<feature type="domain" description="Kazal-like" evidence="11">
    <location>
        <begin position="1099"/>
        <end position="1160"/>
    </location>
</feature>
<keyword evidence="4 5" id="KW-1015">Disulfide bond</keyword>
<evidence type="ECO:0000256" key="6">
    <source>
        <dbReference type="SAM" id="SignalP"/>
    </source>
</evidence>
<dbReference type="OrthoDB" id="6103690at2759"/>
<dbReference type="SMART" id="SM00280">
    <property type="entry name" value="KAZAL"/>
    <property type="match status" value="1"/>
</dbReference>
<dbReference type="PANTHER" id="PTHR45656">
    <property type="entry name" value="PROTEIN CBR-CLEC-78"/>
    <property type="match status" value="1"/>
</dbReference>
<sequence length="1425" mass="156113">MIVLLSDDIWRSFDRGMNMAMFFRRIVSLVFAMSISLAFQRTAECDNHSDAQECEERDKYYSLHHVCRPACLTTGDCLGAEQCLCDGRCGLSCVDVTEGTSCPLPVMSHSNVLLWMTPPQGASVPEGFGTTVHFSCDPGYELVGHNESTCMSNGRWAEDSPYCVSSGAQTDCAEPDGLENGRVVVEGEMFEARYECLEGFHMMGRRHSIRCIPGVGWEPLEVECVKLKCDSPGAPDNGFITSLDFQYGSIVTHRCLPSHVLNGSASLTCLSNGTWNNDVPTCEPQSCPVPDFSSGAVRLSDEKRLIGSWAMFECPEGYDLRGSGSTECMDDLTWSHPPPICEVATCTRPTLLTSGLSITVPGLVFNYNESITYRCLKWRERLHGGQTRRCGMGGQWTGEEPSCHEICSSLPDRIPRGYSINVPSDALYNWNGGQKIYFCNEHFRMIGTSNFLCRSGGWSSGDFPRCEDDQSSAYPIRSLTHAIVDGVLTVKQREVVKLECRLPAASSGIWERDGQSPSDRSLTFRRNDTRWYSLHLFEVAQSDAGLYRCTTSERLNSNIVQIEVIPTCPDPGYQEGRQTNRDTTGGVTAGRRGFVRFTCDPGYTMVGDYDQIGCGIDGNWNYDPPDCVKPSCLDAYLPQPVDGRSERTVLADGLATQTFYCPIGYRMLQDGVTVPAPQLVVGCRDGVWNGTAPSCVQRNDMMTITTTGLMDHRNITTYDGYELEINCTQIGAQSQPRWFKLEDPILELAVGDGGGVAVLRFPVVSVSDAGEYTCSNFDMSYDEVINLNVIVRCDTPLPISNGSVALSTGRSEYYEGDEVAFECDEGFLLNGDSHVQCTDHGWNAVFPTCAIDVVLEVYKDGRNLQSGSNVLSTTGASVFLDCLCNPSSHDAPEVSTDDLVSWWRIAPNGERLSMATHQRRVSDGDWRLLRLVLMDLTTDHTSQYVCGTVAQAMSVTLTVTVPCETPAPLANGNIVLSNGTRYLSVAAYECSELYELHGAQRRSCQAHGDWSGEAPTCIKAYCPSLNLLPGVVTDPDLNGGLVPTGTAVTVGCTEGMLLSGSREIVCMDNGTLHQEQETPSCTDPCLGYECPLGWKCELVGDGPSCSGCLNITDCPEPGDDGGPVCGTDARDYQSACVLAVRACQTGDSSLEKAFDGACIQGSLCFARPTAMGRRSSVCPNPEKQFYYNPDPSVLSCSVVASDECMLEGGFESLAYCEGNCSRNYCYDPPGVAGPCNQNQVYWTYDSNSEQCQTFTYGGCSGTRANQNRFETLNDCIRSCSLGEVCQPCPLTMTVSNACFYGQHAMIITVSRAERFVRNNYIRLTVDVEAVLTPPRPGHVSFERGPNQHIFCEGIDLHLRSPCDLCPRIRPLVGQPYLFMSSTYRGDSLKLDEHSFVAEWSPELEAEMQAAEACAEWVENLNVIQN</sequence>
<dbReference type="CDD" id="cd00033">
    <property type="entry name" value="CCP"/>
    <property type="match status" value="8"/>
</dbReference>
<organism evidence="12 13">
    <name type="scientific">Acanthaster planci</name>
    <name type="common">Crown-of-thorns starfish</name>
    <dbReference type="NCBI Taxonomy" id="133434"/>
    <lineage>
        <taxon>Eukaryota</taxon>
        <taxon>Metazoa</taxon>
        <taxon>Echinodermata</taxon>
        <taxon>Eleutherozoa</taxon>
        <taxon>Asterozoa</taxon>
        <taxon>Asteroidea</taxon>
        <taxon>Valvatacea</taxon>
        <taxon>Valvatida</taxon>
        <taxon>Acanthasteridae</taxon>
        <taxon>Acanthaster</taxon>
    </lineage>
</organism>
<feature type="domain" description="Sushi" evidence="10">
    <location>
        <begin position="344"/>
        <end position="405"/>
    </location>
</feature>
<dbReference type="PANTHER" id="PTHR45656:SF4">
    <property type="entry name" value="PROTEIN CBR-CLEC-78"/>
    <property type="match status" value="1"/>
</dbReference>
<dbReference type="SUPFAM" id="SSF57535">
    <property type="entry name" value="Complement control module/SCR domain"/>
    <property type="match status" value="10"/>
</dbReference>
<dbReference type="Proteomes" id="UP000694845">
    <property type="component" value="Unplaced"/>
</dbReference>
<feature type="domain" description="NTR" evidence="7">
    <location>
        <begin position="1275"/>
        <end position="1413"/>
    </location>
</feature>
<dbReference type="InterPro" id="IPR001134">
    <property type="entry name" value="Netrin_domain"/>
</dbReference>
<dbReference type="InterPro" id="IPR036179">
    <property type="entry name" value="Ig-like_dom_sf"/>
</dbReference>
<dbReference type="GO" id="GO:0004867">
    <property type="term" value="F:serine-type endopeptidase inhibitor activity"/>
    <property type="evidence" value="ECO:0007669"/>
    <property type="project" value="InterPro"/>
</dbReference>
<evidence type="ECO:0000259" key="10">
    <source>
        <dbReference type="PROSITE" id="PS50923"/>
    </source>
</evidence>
<dbReference type="CDD" id="cd00096">
    <property type="entry name" value="Ig"/>
    <property type="match status" value="1"/>
</dbReference>
<feature type="domain" description="BPTI/Kunitz inhibitor" evidence="8">
    <location>
        <begin position="1225"/>
        <end position="1279"/>
    </location>
</feature>
<dbReference type="InterPro" id="IPR051277">
    <property type="entry name" value="SEZ6_CSMD_C4BPB_Regulators"/>
</dbReference>
<dbReference type="PROSITE" id="PS50835">
    <property type="entry name" value="IG_LIKE"/>
    <property type="match status" value="2"/>
</dbReference>
<evidence type="ECO:0000259" key="11">
    <source>
        <dbReference type="PROSITE" id="PS51465"/>
    </source>
</evidence>
<dbReference type="InterPro" id="IPR036058">
    <property type="entry name" value="Kazal_dom_sf"/>
</dbReference>
<feature type="domain" description="Sushi" evidence="10">
    <location>
        <begin position="100"/>
        <end position="165"/>
    </location>
</feature>
<feature type="domain" description="Sushi" evidence="10">
    <location>
        <begin position="170"/>
        <end position="226"/>
    </location>
</feature>
<dbReference type="SMART" id="SM00032">
    <property type="entry name" value="CCP"/>
    <property type="match status" value="10"/>
</dbReference>
<dbReference type="PROSITE" id="PS50923">
    <property type="entry name" value="SUSHI"/>
    <property type="match status" value="9"/>
</dbReference>
<dbReference type="SUPFAM" id="SSF57362">
    <property type="entry name" value="BPTI-like"/>
    <property type="match status" value="1"/>
</dbReference>
<dbReference type="InterPro" id="IPR013783">
    <property type="entry name" value="Ig-like_fold"/>
</dbReference>
<accession>A0A8B7ZU51</accession>
<comment type="similarity">
    <text evidence="1">Belongs to the WFIKKN family.</text>
</comment>
<keyword evidence="3" id="KW-0677">Repeat</keyword>
<feature type="chain" id="PRO_5034810654" evidence="6">
    <location>
        <begin position="46"/>
        <end position="1425"/>
    </location>
</feature>
<protein>
    <submittedName>
        <fullName evidence="13">Sushi, von Willebrand factor type A, EGF and pentraxin domain-containing protein 1-like</fullName>
    </submittedName>
</protein>
<dbReference type="InterPro" id="IPR003599">
    <property type="entry name" value="Ig_sub"/>
</dbReference>
<dbReference type="SMART" id="SM00131">
    <property type="entry name" value="KU"/>
    <property type="match status" value="1"/>
</dbReference>
<reference evidence="13" key="1">
    <citation type="submission" date="2025-08" db="UniProtKB">
        <authorList>
            <consortium name="RefSeq"/>
        </authorList>
    </citation>
    <scope>IDENTIFICATION</scope>
</reference>
<feature type="domain" description="Sushi" evidence="10">
    <location>
        <begin position="227"/>
        <end position="284"/>
    </location>
</feature>
<dbReference type="SUPFAM" id="SSF48726">
    <property type="entry name" value="Immunoglobulin"/>
    <property type="match status" value="3"/>
</dbReference>
<keyword evidence="2 6" id="KW-0732">Signal</keyword>
<dbReference type="SMART" id="SM00409">
    <property type="entry name" value="IG"/>
    <property type="match status" value="3"/>
</dbReference>
<feature type="domain" description="Sushi" evidence="10">
    <location>
        <begin position="961"/>
        <end position="1019"/>
    </location>
</feature>
<dbReference type="InterPro" id="IPR036880">
    <property type="entry name" value="Kunitz_BPTI_sf"/>
</dbReference>
<evidence type="ECO:0000259" key="8">
    <source>
        <dbReference type="PROSITE" id="PS50279"/>
    </source>
</evidence>
<dbReference type="Gene3D" id="2.40.50.120">
    <property type="match status" value="1"/>
</dbReference>
<dbReference type="SUPFAM" id="SSF50242">
    <property type="entry name" value="TIMP-like"/>
    <property type="match status" value="1"/>
</dbReference>
<gene>
    <name evidence="13" type="primary">LOC110989116</name>
</gene>
<keyword evidence="5" id="KW-0768">Sushi</keyword>
<dbReference type="Gene3D" id="3.30.60.30">
    <property type="match status" value="1"/>
</dbReference>
<dbReference type="Gene3D" id="4.10.410.10">
    <property type="entry name" value="Pancreatic trypsin inhibitor Kunitz domain"/>
    <property type="match status" value="1"/>
</dbReference>
<evidence type="ECO:0000256" key="4">
    <source>
        <dbReference type="ARBA" id="ARBA00023157"/>
    </source>
</evidence>
<evidence type="ECO:0000256" key="3">
    <source>
        <dbReference type="ARBA" id="ARBA00022737"/>
    </source>
</evidence>
<proteinExistence type="inferred from homology"/>
<dbReference type="InterPro" id="IPR002223">
    <property type="entry name" value="Kunitz_BPTI"/>
</dbReference>
<feature type="domain" description="Sushi" evidence="10">
    <location>
        <begin position="566"/>
        <end position="629"/>
    </location>
</feature>
<dbReference type="InterPro" id="IPR007110">
    <property type="entry name" value="Ig-like_dom"/>
</dbReference>
<feature type="domain" description="Sushi" evidence="10">
    <location>
        <begin position="791"/>
        <end position="851"/>
    </location>
</feature>
<feature type="domain" description="Ig-like" evidence="9">
    <location>
        <begin position="693"/>
        <end position="774"/>
    </location>
</feature>
<dbReference type="Gene3D" id="2.10.70.10">
    <property type="entry name" value="Complement Module, domain 1"/>
    <property type="match status" value="9"/>
</dbReference>
<feature type="disulfide bond" evidence="5">
    <location>
        <begin position="314"/>
        <end position="341"/>
    </location>
</feature>
<dbReference type="GeneID" id="110989116"/>
<feature type="disulfide bond" evidence="5">
    <location>
        <begin position="255"/>
        <end position="282"/>
    </location>
</feature>
<name>A0A8B7ZU51_ACAPL</name>
<dbReference type="CDD" id="cd00109">
    <property type="entry name" value="Kunitz-type"/>
    <property type="match status" value="1"/>
</dbReference>
<feature type="signal peptide" evidence="6">
    <location>
        <begin position="1"/>
        <end position="45"/>
    </location>
</feature>
<dbReference type="InterPro" id="IPR002350">
    <property type="entry name" value="Kazal_dom"/>
</dbReference>
<feature type="domain" description="Sushi" evidence="10">
    <location>
        <begin position="285"/>
        <end position="343"/>
    </location>
</feature>